<dbReference type="InterPro" id="IPR012337">
    <property type="entry name" value="RNaseH-like_sf"/>
</dbReference>
<dbReference type="EMBL" id="CAMXCT030000732">
    <property type="protein sequence ID" value="CAL4769934.1"/>
    <property type="molecule type" value="Genomic_DNA"/>
</dbReference>
<feature type="compositionally biased region" description="Basic residues" evidence="5">
    <location>
        <begin position="996"/>
        <end position="1010"/>
    </location>
</feature>
<dbReference type="OrthoDB" id="446949at2759"/>
<dbReference type="GO" id="GO:0003676">
    <property type="term" value="F:nucleic acid binding"/>
    <property type="evidence" value="ECO:0007669"/>
    <property type="project" value="InterPro"/>
</dbReference>
<evidence type="ECO:0000256" key="3">
    <source>
        <dbReference type="ARBA" id="ARBA00022833"/>
    </source>
</evidence>
<feature type="region of interest" description="Disordered" evidence="5">
    <location>
        <begin position="561"/>
        <end position="636"/>
    </location>
</feature>
<dbReference type="Pfam" id="PF00642">
    <property type="entry name" value="zf-CCCH"/>
    <property type="match status" value="1"/>
</dbReference>
<keyword evidence="9" id="KW-1185">Reference proteome</keyword>
<feature type="region of interest" description="Disordered" evidence="5">
    <location>
        <begin position="970"/>
        <end position="1037"/>
    </location>
</feature>
<comment type="caution">
    <text evidence="7">The sequence shown here is derived from an EMBL/GenBank/DDBJ whole genome shotgun (WGS) entry which is preliminary data.</text>
</comment>
<dbReference type="SUPFAM" id="SSF90229">
    <property type="entry name" value="CCCH zinc finger"/>
    <property type="match status" value="1"/>
</dbReference>
<feature type="zinc finger region" description="C3H1-type" evidence="4">
    <location>
        <begin position="897"/>
        <end position="923"/>
    </location>
</feature>
<feature type="compositionally biased region" description="Acidic residues" evidence="5">
    <location>
        <begin position="625"/>
        <end position="635"/>
    </location>
</feature>
<keyword evidence="3 4" id="KW-0862">Zinc</keyword>
<keyword evidence="1 4" id="KW-0479">Metal-binding</keyword>
<evidence type="ECO:0000313" key="7">
    <source>
        <dbReference type="EMBL" id="CAI3982622.1"/>
    </source>
</evidence>
<protein>
    <submittedName>
        <fullName evidence="8">Retrovirus-related Pol polyprotein from transposon RE2 (Retro element 2) (AtRE2)</fullName>
    </submittedName>
</protein>
<evidence type="ECO:0000259" key="6">
    <source>
        <dbReference type="PROSITE" id="PS50103"/>
    </source>
</evidence>
<feature type="compositionally biased region" description="Polar residues" evidence="5">
    <location>
        <begin position="939"/>
        <end position="948"/>
    </location>
</feature>
<proteinExistence type="predicted"/>
<dbReference type="SMART" id="SM00356">
    <property type="entry name" value="ZnF_C3H1"/>
    <property type="match status" value="2"/>
</dbReference>
<feature type="region of interest" description="Disordered" evidence="5">
    <location>
        <begin position="1"/>
        <end position="26"/>
    </location>
</feature>
<gene>
    <name evidence="7" type="ORF">C1SCF055_LOCUS10300</name>
</gene>
<evidence type="ECO:0000313" key="8">
    <source>
        <dbReference type="EMBL" id="CAL4769934.1"/>
    </source>
</evidence>
<reference evidence="7" key="1">
    <citation type="submission" date="2022-10" db="EMBL/GenBank/DDBJ databases">
        <authorList>
            <person name="Chen Y."/>
            <person name="Dougan E. K."/>
            <person name="Chan C."/>
            <person name="Rhodes N."/>
            <person name="Thang M."/>
        </authorList>
    </citation>
    <scope>NUCLEOTIDE SEQUENCE</scope>
</reference>
<dbReference type="Gene3D" id="3.30.1370.210">
    <property type="match status" value="1"/>
</dbReference>
<organism evidence="7">
    <name type="scientific">Cladocopium goreaui</name>
    <dbReference type="NCBI Taxonomy" id="2562237"/>
    <lineage>
        <taxon>Eukaryota</taxon>
        <taxon>Sar</taxon>
        <taxon>Alveolata</taxon>
        <taxon>Dinophyceae</taxon>
        <taxon>Suessiales</taxon>
        <taxon>Symbiodiniaceae</taxon>
        <taxon>Cladocopium</taxon>
    </lineage>
</organism>
<feature type="region of interest" description="Disordered" evidence="5">
    <location>
        <begin position="917"/>
        <end position="956"/>
    </location>
</feature>
<dbReference type="InterPro" id="IPR000571">
    <property type="entry name" value="Znf_CCCH"/>
</dbReference>
<evidence type="ECO:0000256" key="5">
    <source>
        <dbReference type="SAM" id="MobiDB-lite"/>
    </source>
</evidence>
<feature type="zinc finger region" description="C3H1-type" evidence="4">
    <location>
        <begin position="951"/>
        <end position="978"/>
    </location>
</feature>
<dbReference type="EMBL" id="CAMXCT010000732">
    <property type="protein sequence ID" value="CAI3982622.1"/>
    <property type="molecule type" value="Genomic_DNA"/>
</dbReference>
<feature type="compositionally biased region" description="Low complexity" evidence="5">
    <location>
        <begin position="1011"/>
        <end position="1036"/>
    </location>
</feature>
<evidence type="ECO:0000256" key="1">
    <source>
        <dbReference type="ARBA" id="ARBA00022723"/>
    </source>
</evidence>
<dbReference type="EMBL" id="CAMXCT020000732">
    <property type="protein sequence ID" value="CAL1135997.1"/>
    <property type="molecule type" value="Genomic_DNA"/>
</dbReference>
<dbReference type="Gene3D" id="3.30.420.10">
    <property type="entry name" value="Ribonuclease H-like superfamily/Ribonuclease H"/>
    <property type="match status" value="1"/>
</dbReference>
<dbReference type="InterPro" id="IPR036397">
    <property type="entry name" value="RNaseH_sf"/>
</dbReference>
<name>A0A9P1BZG4_9DINO</name>
<feature type="region of interest" description="Disordered" evidence="5">
    <location>
        <begin position="1346"/>
        <end position="1365"/>
    </location>
</feature>
<reference evidence="8 9" key="2">
    <citation type="submission" date="2024-05" db="EMBL/GenBank/DDBJ databases">
        <authorList>
            <person name="Chen Y."/>
            <person name="Shah S."/>
            <person name="Dougan E. K."/>
            <person name="Thang M."/>
            <person name="Chan C."/>
        </authorList>
    </citation>
    <scope>NUCLEOTIDE SEQUENCE [LARGE SCALE GENOMIC DNA]</scope>
</reference>
<evidence type="ECO:0000313" key="9">
    <source>
        <dbReference type="Proteomes" id="UP001152797"/>
    </source>
</evidence>
<dbReference type="PROSITE" id="PS50103">
    <property type="entry name" value="ZF_C3H1"/>
    <property type="match status" value="2"/>
</dbReference>
<dbReference type="InterPro" id="IPR036855">
    <property type="entry name" value="Znf_CCCH_sf"/>
</dbReference>
<feature type="domain" description="C3H1-type" evidence="6">
    <location>
        <begin position="951"/>
        <end position="978"/>
    </location>
</feature>
<evidence type="ECO:0000256" key="4">
    <source>
        <dbReference type="PROSITE-ProRule" id="PRU00723"/>
    </source>
</evidence>
<sequence>MWSWFSGTVPKVPQAPQAPKPERCSGDWRRQQYQLPPKMLCARAPRWPCPEVPSSYFREACYKQLPSPGQWICSCSLANMLEEDFCRGCGGKSPARCEKDLAARAREEERLRLEEVARQERAQCGQLTAADLKFAHLEGRKMMPELRGYEEMPKMHRDGNDEGVGRCVEALVALVGVSCGLDMQHSKKYFRLLRIQMDAVEESVQMPHCASVSGDSAQRCARDQKDAMRWLKTLAMWSWFSGTVPKVPQAPQAPKPERCSGDWRRQQYQLPPKMLCARAPRWPCPEVPSSYFREACYKQLPSPGQWICSCSVANMFAEDFCRGCGGKSPARCEKDLAARAREEERLRLEEVARQERAQCGQLTAADLKFAHLEGRKMMPELRGYEEMPKMHRDGNDEGVGRCVEALVALVGVSCGLDMQHSKKYFRLLRIQMDAVEESVQMSHCASVSGDSAQRCARDQKDAMRWLKTLAMWSWFSGTVPKVPQAPQAPKPERCSGDWRRQQYQLPPKMLCARAPRTAEPYVISAPIPACTVGSPATSVHPSLDPFNAETVNPPYTAPPMLAGPYAGNTDGEVEEMVIGPGGGDDGDDGDDHDGSPVPSPSPMPEAHKKKDKKKAPGGDGGGGGDDPDKDSDDSDEKFVRRMKKFLGGGFNHSGQDEKPKVKEADTIKLPAIPGPETYRNWRIKTREAIVAASTNPDSAFAWIGEVWKEGQTIEALRKVAPFATLDAKLLSALTNIITGDFARKVDTFKETEANEGRIVRGRQVLFMLHDHFSTNMKHGSTYALQDLFSVHLKGENLKTFISNWDQVLAGIVKVPEESVLETLFYNQVKNCKAIAHDLNEYHRADEGTEKRKYDFLVSAVRRHLDRERLETNRERVARNLSGTAKPSAPAVEGKVGFIPRGYCVKWNKGGCTNENCTFKHEVPSKRTPSTKPKRDSSRGRSPSRTQSPRGKGKKKECIFWKRGRCERGDKCNFSHNGPAGKPRQATPARSNSSGKKGGKKTSRSPGRKSSRSPGNKRSPRNSRSPKGNKNSSSGGKATPAAVCLVASMLASVASGFAIDPMKVCCPSIGIRFSDEVDVHRVAARGNMWPIVNGEPKKRTTYPWGHKFDVDQQAVNDSALSATMLSGAVENSLKGITAKCNYECDTEFGCGYCIPKGIVAAPAESREMIEGSIDLQLDWIADTGSAQDLVSQGELPDDYGYYSSNPIRMMTANGESSPMKQGKVFVPRLGKTVDPYLVKSTPAVLSVGMRCIDDGYDFIWKGSKGEDPYFVKPDGKVVPLTVNDYVPYLAAKPGRLTAAPAKKVARREAVPVADVEPERDPGEFIIHIERDEPPLDIDGFVAEMEELASSDPPKGTPRPDSSRPDVAYVDVSGKKKEEGKDSSSPPEGEAFVVDFSSKRSQGEQALREEAKSKSHLLCHLPKNPYCKTCQQAKMLKPPSRVSGGSKHIDAERFAEHITADFLIAATDEEAGLDGEQVAMVVKDVATDFMYIYPSGRRTAKDAVLALKHFIGHNDEVGIMYSDYSDNAPELLSALKDLKWRHVLSKEYISKSNAIAERSIRSVLEGARVNLHQAGLHHMYWPHAARHWCMMQNVMSRTGSDTPWKIRFGENFKGPLIPFGCRIDYWNGPRKRRVKDGLKFEATSSEGIFMGYAIHPEFMWKEEFFVASLKQLIDNAFDEPAQIMRVIKINRVDDIVFPLSNRPAQFKGIASDDQDDDDGVDRDLSDRSIVTFQIKMQSLRGSQSRRQNKSKTGKCLNRQVQVPFIIQHG</sequence>
<evidence type="ECO:0000256" key="2">
    <source>
        <dbReference type="ARBA" id="ARBA00022771"/>
    </source>
</evidence>
<feature type="domain" description="C3H1-type" evidence="6">
    <location>
        <begin position="897"/>
        <end position="923"/>
    </location>
</feature>
<keyword evidence="2 4" id="KW-0863">Zinc-finger</keyword>
<dbReference type="GO" id="GO:0008270">
    <property type="term" value="F:zinc ion binding"/>
    <property type="evidence" value="ECO:0007669"/>
    <property type="project" value="UniProtKB-KW"/>
</dbReference>
<accession>A0A9P1BZG4</accession>
<dbReference type="Proteomes" id="UP001152797">
    <property type="component" value="Unassembled WGS sequence"/>
</dbReference>
<dbReference type="SUPFAM" id="SSF53098">
    <property type="entry name" value="Ribonuclease H-like"/>
    <property type="match status" value="1"/>
</dbReference>